<dbReference type="Proteomes" id="UP000660861">
    <property type="component" value="Unassembled WGS sequence"/>
</dbReference>
<keyword evidence="1" id="KW-0812">Transmembrane</keyword>
<proteinExistence type="predicted"/>
<sequence>MNKTAVNAMKGAAVGIAVGTAAYMMSGKSMKPQRKKLKKGVDKAMGTLSNIVDNITYMVK</sequence>
<feature type="transmembrane region" description="Helical" evidence="1">
    <location>
        <begin position="6"/>
        <end position="26"/>
    </location>
</feature>
<organism evidence="2 3">
    <name type="scientific">Zongyangia hominis</name>
    <dbReference type="NCBI Taxonomy" id="2763677"/>
    <lineage>
        <taxon>Bacteria</taxon>
        <taxon>Bacillati</taxon>
        <taxon>Bacillota</taxon>
        <taxon>Clostridia</taxon>
        <taxon>Eubacteriales</taxon>
        <taxon>Oscillospiraceae</taxon>
        <taxon>Zongyangia</taxon>
    </lineage>
</organism>
<protein>
    <submittedName>
        <fullName evidence="2">Uncharacterized protein</fullName>
    </submittedName>
</protein>
<accession>A0A926EGG2</accession>
<evidence type="ECO:0000256" key="1">
    <source>
        <dbReference type="SAM" id="Phobius"/>
    </source>
</evidence>
<dbReference type="AlphaFoldDB" id="A0A926EGG2"/>
<keyword evidence="3" id="KW-1185">Reference proteome</keyword>
<dbReference type="EMBL" id="JACRTC010000011">
    <property type="protein sequence ID" value="MBC8571376.1"/>
    <property type="molecule type" value="Genomic_DNA"/>
</dbReference>
<gene>
    <name evidence="2" type="ORF">H8709_11165</name>
</gene>
<dbReference type="RefSeq" id="WP_262398429.1">
    <property type="nucleotide sequence ID" value="NZ_JACRTC010000011.1"/>
</dbReference>
<comment type="caution">
    <text evidence="2">The sequence shown here is derived from an EMBL/GenBank/DDBJ whole genome shotgun (WGS) entry which is preliminary data.</text>
</comment>
<evidence type="ECO:0000313" key="3">
    <source>
        <dbReference type="Proteomes" id="UP000660861"/>
    </source>
</evidence>
<keyword evidence="1" id="KW-0472">Membrane</keyword>
<reference evidence="2" key="1">
    <citation type="submission" date="2020-08" db="EMBL/GenBank/DDBJ databases">
        <title>Genome public.</title>
        <authorList>
            <person name="Liu C."/>
            <person name="Sun Q."/>
        </authorList>
    </citation>
    <scope>NUCLEOTIDE SEQUENCE</scope>
    <source>
        <strain evidence="2">NSJ-54</strain>
    </source>
</reference>
<evidence type="ECO:0000313" key="2">
    <source>
        <dbReference type="EMBL" id="MBC8571376.1"/>
    </source>
</evidence>
<keyword evidence="1" id="KW-1133">Transmembrane helix</keyword>
<name>A0A926EGG2_9FIRM</name>